<name>A0A1D9P5U8_9FIRM</name>
<dbReference type="PANTHER" id="PTHR33121:SF70">
    <property type="entry name" value="SIGNALING PROTEIN YKOW"/>
    <property type="match status" value="1"/>
</dbReference>
<dbReference type="SUPFAM" id="SSF55073">
    <property type="entry name" value="Nucleotide cyclase"/>
    <property type="match status" value="2"/>
</dbReference>
<keyword evidence="4" id="KW-1185">Reference proteome</keyword>
<dbReference type="PROSITE" id="PS50883">
    <property type="entry name" value="EAL"/>
    <property type="match status" value="1"/>
</dbReference>
<dbReference type="Pfam" id="PF00990">
    <property type="entry name" value="GGDEF"/>
    <property type="match status" value="2"/>
</dbReference>
<sequence length="1161" mass="133749">MTRYQYQYVEKKLIESSLIPFGVFQRVGDQTVAIAITKGLCELFGFTDMQEAYEILDKDIHYGCHPDDLERMTDMYRRLMIEDEVKTMYRKMVAGKYMVFRFHAVLIHKEEGVDLINAWFANEGPYIENDNTDTYTGVISKAVLERTQLYYFNHDFLTGLPNMSYFFELAAHGRDEIINSGEVPCMLFFDLCGMKGFNQKYSFAEGDKLLTECARMLSKCFGRHNCGRFAGDHFCAFTSVTGMEKKLEEILDEVKDLNEGRSLPVRIGVYIPIDKIVAPSIACDRAKRACDAVRNNYYSCISYFDKEMLKASEEKEYIVTNLDKALEEGWIKVFYHPIIRAANGKVSDEEALARWEDPKHGMIMPSVFVPILEDARLIYKLDLYVAQKVIEKVKIQIERGIFIGQQSINISRTDFYICDIVDELTKLVDEAKIPRQILTIEITESSIGVDVEYMKGQIERFHELGYKVWMDDYGNGYSSPELLQEIHFDTIKLDMQFMRRFNEGDSSKIIMTELIKMACALGIETVAEGVETLEQVEFLKEVGCTKLQGYHYTEPLSIEKLFERFNQGMEIGFENPKESDYYTTVGKISLYDLHMSAEGDEELFTNYFDTLPMAIMEVSDKNFWIVRSNKPYKEYFKKTFPGFDIDGIADIEVMKKKRGAAFCNALVQCAKDGRRIIIDERSVDGAIMHVLIRRAAINPVTGVRALVVAILGIIEETGGEALTYSYVAQALSSDYINLFYVDLDTEKYIEYGSGDDYDELAIERHGSSFFENAKQMAEIEIYEEDRDYFIETFTKENVEKALDNEGVFTMSYRINKGEEPIYVHMKIVRIKMKGNCIIVGLSNISTQMKEREKVERIEEENRSYSRLVALSENYITIFAVDIETDHYIRVNGKKAKNTTSEKVPEGEDFFNYFISSRRGYVALGDMEYVDSMFKKEKIIRKIEKDGAFTLKYRFVYEGEIKYAGLKAVFVEEKGKRQLIVGISDDTDATIQRQQTEQMILRARNEANVDALTGVKNKNAYLNTEKQINEMIKESRAPEFAMIVLDINGLKKINDNFGHQEGDKYLKRGCDIICKVFRTCPVYRVGGDEFIVIAQGRSYHNIEKIMQVWERTNGENSQKDDVVIAAGMARYNGEKDVARVFEKADALMYENKKKLKEKEKCS</sequence>
<dbReference type="PANTHER" id="PTHR33121">
    <property type="entry name" value="CYCLIC DI-GMP PHOSPHODIESTERASE PDEF"/>
    <property type="match status" value="1"/>
</dbReference>
<organism evidence="3 4">
    <name type="scientific">Butyrivibrio hungatei</name>
    <dbReference type="NCBI Taxonomy" id="185008"/>
    <lineage>
        <taxon>Bacteria</taxon>
        <taxon>Bacillati</taxon>
        <taxon>Bacillota</taxon>
        <taxon>Clostridia</taxon>
        <taxon>Lachnospirales</taxon>
        <taxon>Lachnospiraceae</taxon>
        <taxon>Butyrivibrio</taxon>
    </lineage>
</organism>
<dbReference type="InterPro" id="IPR050706">
    <property type="entry name" value="Cyclic-di-GMP_PDE-like"/>
</dbReference>
<dbReference type="Gene3D" id="3.30.70.270">
    <property type="match status" value="2"/>
</dbReference>
<dbReference type="Proteomes" id="UP000179284">
    <property type="component" value="Chromosome I"/>
</dbReference>
<dbReference type="SMART" id="SM00052">
    <property type="entry name" value="EAL"/>
    <property type="match status" value="1"/>
</dbReference>
<protein>
    <submittedName>
        <fullName evidence="3">GGDEF/EAL domain-containing protein</fullName>
    </submittedName>
</protein>
<dbReference type="KEGG" id="bhu:bhn_I2692"/>
<dbReference type="SMART" id="SM00267">
    <property type="entry name" value="GGDEF"/>
    <property type="match status" value="2"/>
</dbReference>
<feature type="domain" description="GGDEF" evidence="2">
    <location>
        <begin position="1037"/>
        <end position="1161"/>
    </location>
</feature>
<feature type="domain" description="GGDEF" evidence="2">
    <location>
        <begin position="182"/>
        <end position="306"/>
    </location>
</feature>
<dbReference type="CDD" id="cd01949">
    <property type="entry name" value="GGDEF"/>
    <property type="match status" value="2"/>
</dbReference>
<dbReference type="InterPro" id="IPR043128">
    <property type="entry name" value="Rev_trsase/Diguanyl_cyclase"/>
</dbReference>
<dbReference type="OrthoDB" id="9805474at2"/>
<gene>
    <name evidence="3" type="ORF">bhn_I2692</name>
</gene>
<dbReference type="Pfam" id="PF00563">
    <property type="entry name" value="EAL"/>
    <property type="match status" value="1"/>
</dbReference>
<feature type="domain" description="EAL" evidence="1">
    <location>
        <begin position="315"/>
        <end position="569"/>
    </location>
</feature>
<dbReference type="CDD" id="cd01948">
    <property type="entry name" value="EAL"/>
    <property type="match status" value="1"/>
</dbReference>
<dbReference type="NCBIfam" id="TIGR00254">
    <property type="entry name" value="GGDEF"/>
    <property type="match status" value="2"/>
</dbReference>
<dbReference type="InterPro" id="IPR035919">
    <property type="entry name" value="EAL_sf"/>
</dbReference>
<dbReference type="PROSITE" id="PS50887">
    <property type="entry name" value="GGDEF"/>
    <property type="match status" value="2"/>
</dbReference>
<proteinExistence type="predicted"/>
<dbReference type="SUPFAM" id="SSF141868">
    <property type="entry name" value="EAL domain-like"/>
    <property type="match status" value="1"/>
</dbReference>
<dbReference type="RefSeq" id="WP_071177298.1">
    <property type="nucleotide sequence ID" value="NZ_CP017831.1"/>
</dbReference>
<reference evidence="4" key="1">
    <citation type="submission" date="2016-10" db="EMBL/GenBank/DDBJ databases">
        <title>The complete genome sequence of the rumen bacterium Butyrivibrio hungatei MB2003.</title>
        <authorList>
            <person name="Palevich N."/>
            <person name="Kelly W.J."/>
            <person name="Leahy S.C."/>
            <person name="Altermann E."/>
            <person name="Rakonjac J."/>
            <person name="Attwood G.T."/>
        </authorList>
    </citation>
    <scope>NUCLEOTIDE SEQUENCE [LARGE SCALE GENOMIC DNA]</scope>
    <source>
        <strain evidence="4">MB2003</strain>
    </source>
</reference>
<dbReference type="InterPro" id="IPR000160">
    <property type="entry name" value="GGDEF_dom"/>
</dbReference>
<dbReference type="InterPro" id="IPR029787">
    <property type="entry name" value="Nucleotide_cyclase"/>
</dbReference>
<evidence type="ECO:0000313" key="3">
    <source>
        <dbReference type="EMBL" id="AOZ97724.1"/>
    </source>
</evidence>
<evidence type="ECO:0000259" key="2">
    <source>
        <dbReference type="PROSITE" id="PS50887"/>
    </source>
</evidence>
<evidence type="ECO:0000259" key="1">
    <source>
        <dbReference type="PROSITE" id="PS50883"/>
    </source>
</evidence>
<dbReference type="EMBL" id="CP017831">
    <property type="protein sequence ID" value="AOZ97724.1"/>
    <property type="molecule type" value="Genomic_DNA"/>
</dbReference>
<accession>A0A1D9P5U8</accession>
<dbReference type="AlphaFoldDB" id="A0A1D9P5U8"/>
<dbReference type="InterPro" id="IPR001633">
    <property type="entry name" value="EAL_dom"/>
</dbReference>
<evidence type="ECO:0000313" key="4">
    <source>
        <dbReference type="Proteomes" id="UP000179284"/>
    </source>
</evidence>
<dbReference type="GO" id="GO:0071111">
    <property type="term" value="F:cyclic-guanylate-specific phosphodiesterase activity"/>
    <property type="evidence" value="ECO:0007669"/>
    <property type="project" value="InterPro"/>
</dbReference>
<dbReference type="Gene3D" id="3.20.20.450">
    <property type="entry name" value="EAL domain"/>
    <property type="match status" value="1"/>
</dbReference>